<proteinExistence type="inferred from homology"/>
<dbReference type="PANTHER" id="PTHR42714">
    <property type="entry name" value="TRNA MODIFICATION GTPASE GTPBP3"/>
    <property type="match status" value="1"/>
</dbReference>
<evidence type="ECO:0000259" key="6">
    <source>
        <dbReference type="Pfam" id="PF10396"/>
    </source>
</evidence>
<dbReference type="Gene3D" id="3.40.50.300">
    <property type="entry name" value="P-loop containing nucleotide triphosphate hydrolases"/>
    <property type="match status" value="1"/>
</dbReference>
<organism evidence="8 9">
    <name type="scientific">Claviceps pusilla</name>
    <dbReference type="NCBI Taxonomy" id="123648"/>
    <lineage>
        <taxon>Eukaryota</taxon>
        <taxon>Fungi</taxon>
        <taxon>Dikarya</taxon>
        <taxon>Ascomycota</taxon>
        <taxon>Pezizomycotina</taxon>
        <taxon>Sordariomycetes</taxon>
        <taxon>Hypocreomycetidae</taxon>
        <taxon>Hypocreales</taxon>
        <taxon>Clavicipitaceae</taxon>
        <taxon>Claviceps</taxon>
    </lineage>
</organism>
<dbReference type="Pfam" id="PF12631">
    <property type="entry name" value="MnmE_helical"/>
    <property type="match status" value="1"/>
</dbReference>
<dbReference type="Proteomes" id="UP000748025">
    <property type="component" value="Unassembled WGS sequence"/>
</dbReference>
<dbReference type="InterPro" id="IPR025867">
    <property type="entry name" value="MnmE_helical"/>
</dbReference>
<evidence type="ECO:0000313" key="9">
    <source>
        <dbReference type="Proteomes" id="UP000748025"/>
    </source>
</evidence>
<dbReference type="CDD" id="cd04164">
    <property type="entry name" value="trmE"/>
    <property type="match status" value="1"/>
</dbReference>
<sequence>MIHLFMYSEPTSTASSMLKRSLLNRGTRLRLFLLRRTPPWREQVCRAQHLQHARPFSLFFSRRRGYDSSGFPATGDTIYALSTAQGRAGIAIIRISGPSCLQSRSRQTPASTKQTATQIYHALCPDSQPPKPRRATIRPLFHPASLTSSLVPDVLDSQSLILYFPSPKTATGEDVLELHVHGGQATVRAVLSAIPQCLTTSPVRYAEPGEFTKRAFINDRLDLAQIESLSDTLDAETEQQRRAAVRGNSGALGRTYDRWREKLLQARGEIEALIDFSEDQHFDESQSELLQNVARQVGEIQVGIHHHEIGGQRSELLRSGIRIALVGPPNAGKSSLMNLIVGREASIVSGEAGTTRDVVEASLDIRGYLCSFADTAGFRTCDEEDVGAVEEEGIRRARKKALESDLIVVLASVERSNNDASSDEAYYIHFDKETLDLASGAQSAILVVNKRDAVDADTFSTLLSHFRGFVNNMYPHLASNIISMSCKDDADAALKDGSGLQDVVKALTTAFSDLTDMPPSMRDMLGVTERQRQLLGQCRGHLDDFMKEARPEDGADDADIVLAAEYLRYAANCLARITGRGEGGDVEDVLGVVFENLFYSTITTEISVPDSKRQP</sequence>
<dbReference type="AlphaFoldDB" id="A0A9P7N8N1"/>
<dbReference type="GO" id="GO:0030488">
    <property type="term" value="P:tRNA methylation"/>
    <property type="evidence" value="ECO:0007669"/>
    <property type="project" value="TreeGrafter"/>
</dbReference>
<dbReference type="GO" id="GO:0003924">
    <property type="term" value="F:GTPase activity"/>
    <property type="evidence" value="ECO:0007669"/>
    <property type="project" value="InterPro"/>
</dbReference>
<dbReference type="Pfam" id="PF10396">
    <property type="entry name" value="TrmE_N"/>
    <property type="match status" value="1"/>
</dbReference>
<evidence type="ECO:0000256" key="1">
    <source>
        <dbReference type="ARBA" id="ARBA00011043"/>
    </source>
</evidence>
<dbReference type="InterPro" id="IPR027266">
    <property type="entry name" value="TrmE/GcvT-like"/>
</dbReference>
<feature type="domain" description="GTP-binding protein TrmE N-terminal" evidence="6">
    <location>
        <begin position="77"/>
        <end position="220"/>
    </location>
</feature>
<dbReference type="CDD" id="cd14858">
    <property type="entry name" value="TrmE_N"/>
    <property type="match status" value="1"/>
</dbReference>
<feature type="domain" description="MnmE helical" evidence="7">
    <location>
        <begin position="223"/>
        <end position="596"/>
    </location>
</feature>
<dbReference type="InterPro" id="IPR027368">
    <property type="entry name" value="MnmE_dom2"/>
</dbReference>
<evidence type="ECO:0000259" key="7">
    <source>
        <dbReference type="Pfam" id="PF12631"/>
    </source>
</evidence>
<accession>A0A9P7N8N1</accession>
<reference evidence="8" key="1">
    <citation type="journal article" date="2020" name="bioRxiv">
        <title>Whole genome comparisons of ergot fungi reveals the divergence and evolution of species within the genus Claviceps are the result of varying mechanisms driving genome evolution and host range expansion.</title>
        <authorList>
            <person name="Wyka S.A."/>
            <person name="Mondo S.J."/>
            <person name="Liu M."/>
            <person name="Dettman J."/>
            <person name="Nalam V."/>
            <person name="Broders K.D."/>
        </authorList>
    </citation>
    <scope>NUCLEOTIDE SEQUENCE</scope>
    <source>
        <strain evidence="8">CCC 602</strain>
    </source>
</reference>
<evidence type="ECO:0000256" key="4">
    <source>
        <dbReference type="ARBA" id="ARBA00023134"/>
    </source>
</evidence>
<dbReference type="OrthoDB" id="188276at2759"/>
<feature type="domain" description="G" evidence="5">
    <location>
        <begin position="322"/>
        <end position="450"/>
    </location>
</feature>
<evidence type="ECO:0000313" key="8">
    <source>
        <dbReference type="EMBL" id="KAG5999214.1"/>
    </source>
</evidence>
<dbReference type="InterPro" id="IPR031168">
    <property type="entry name" value="G_TrmE"/>
</dbReference>
<dbReference type="Pfam" id="PF01926">
    <property type="entry name" value="MMR_HSR1"/>
    <property type="match status" value="1"/>
</dbReference>
<comment type="caution">
    <text evidence="8">The sequence shown here is derived from an EMBL/GenBank/DDBJ whole genome shotgun (WGS) entry which is preliminary data.</text>
</comment>
<evidence type="ECO:0008006" key="10">
    <source>
        <dbReference type="Google" id="ProtNLM"/>
    </source>
</evidence>
<dbReference type="InterPro" id="IPR004520">
    <property type="entry name" value="GTPase_MnmE"/>
</dbReference>
<evidence type="ECO:0000256" key="3">
    <source>
        <dbReference type="ARBA" id="ARBA00022741"/>
    </source>
</evidence>
<dbReference type="InterPro" id="IPR006073">
    <property type="entry name" value="GTP-bd"/>
</dbReference>
<dbReference type="Gene3D" id="3.30.1360.120">
    <property type="entry name" value="Probable tRNA modification gtpase trme, domain 1"/>
    <property type="match status" value="1"/>
</dbReference>
<dbReference type="GO" id="GO:0005739">
    <property type="term" value="C:mitochondrion"/>
    <property type="evidence" value="ECO:0007669"/>
    <property type="project" value="TreeGrafter"/>
</dbReference>
<comment type="similarity">
    <text evidence="1">Belongs to the TRAFAC class TrmE-Era-EngA-EngB-Septin-like GTPase superfamily. TrmE GTPase family.</text>
</comment>
<keyword evidence="2" id="KW-0819">tRNA processing</keyword>
<dbReference type="GO" id="GO:0005525">
    <property type="term" value="F:GTP binding"/>
    <property type="evidence" value="ECO:0007669"/>
    <property type="project" value="UniProtKB-KW"/>
</dbReference>
<keyword evidence="3" id="KW-0547">Nucleotide-binding</keyword>
<dbReference type="HAMAP" id="MF_00379">
    <property type="entry name" value="GTPase_MnmE"/>
    <property type="match status" value="1"/>
</dbReference>
<dbReference type="NCBIfam" id="TIGR00231">
    <property type="entry name" value="small_GTP"/>
    <property type="match status" value="1"/>
</dbReference>
<dbReference type="InterPro" id="IPR018948">
    <property type="entry name" value="GTP-bd_TrmE_N"/>
</dbReference>
<gene>
    <name evidence="8" type="ORF">E4U43_002216</name>
</gene>
<dbReference type="Gene3D" id="1.20.120.430">
    <property type="entry name" value="tRNA modification GTPase MnmE domain 2"/>
    <property type="match status" value="1"/>
</dbReference>
<dbReference type="NCBIfam" id="NF003661">
    <property type="entry name" value="PRK05291.1-3"/>
    <property type="match status" value="1"/>
</dbReference>
<protein>
    <recommendedName>
        <fullName evidence="10">GTPase MSS1, mitochondrial</fullName>
    </recommendedName>
</protein>
<dbReference type="InterPro" id="IPR005225">
    <property type="entry name" value="Small_GTP-bd"/>
</dbReference>
<evidence type="ECO:0000256" key="2">
    <source>
        <dbReference type="ARBA" id="ARBA00022694"/>
    </source>
</evidence>
<keyword evidence="9" id="KW-1185">Reference proteome</keyword>
<dbReference type="PANTHER" id="PTHR42714:SF2">
    <property type="entry name" value="TRNA MODIFICATION GTPASE GTPBP3, MITOCHONDRIAL"/>
    <property type="match status" value="1"/>
</dbReference>
<dbReference type="GO" id="GO:0002098">
    <property type="term" value="P:tRNA wobble uridine modification"/>
    <property type="evidence" value="ECO:0007669"/>
    <property type="project" value="TreeGrafter"/>
</dbReference>
<evidence type="ECO:0000259" key="5">
    <source>
        <dbReference type="Pfam" id="PF01926"/>
    </source>
</evidence>
<dbReference type="SUPFAM" id="SSF52540">
    <property type="entry name" value="P-loop containing nucleoside triphosphate hydrolases"/>
    <property type="match status" value="1"/>
</dbReference>
<dbReference type="InterPro" id="IPR027417">
    <property type="entry name" value="P-loop_NTPase"/>
</dbReference>
<name>A0A9P7N8N1_9HYPO</name>
<dbReference type="EMBL" id="SRPW01001764">
    <property type="protein sequence ID" value="KAG5999214.1"/>
    <property type="molecule type" value="Genomic_DNA"/>
</dbReference>
<keyword evidence="4" id="KW-0342">GTP-binding</keyword>